<feature type="transmembrane region" description="Helical" evidence="1">
    <location>
        <begin position="209"/>
        <end position="229"/>
    </location>
</feature>
<keyword evidence="1" id="KW-0812">Transmembrane</keyword>
<evidence type="ECO:0000256" key="1">
    <source>
        <dbReference type="SAM" id="Phobius"/>
    </source>
</evidence>
<feature type="transmembrane region" description="Helical" evidence="1">
    <location>
        <begin position="36"/>
        <end position="61"/>
    </location>
</feature>
<feature type="transmembrane region" description="Helical" evidence="1">
    <location>
        <begin position="139"/>
        <end position="160"/>
    </location>
</feature>
<dbReference type="EMBL" id="CAJVCH010528499">
    <property type="protein sequence ID" value="CAG7823134.1"/>
    <property type="molecule type" value="Genomic_DNA"/>
</dbReference>
<keyword evidence="1" id="KW-1133">Transmembrane helix</keyword>
<dbReference type="AlphaFoldDB" id="A0A8J2KTU1"/>
<dbReference type="Proteomes" id="UP000708208">
    <property type="component" value="Unassembled WGS sequence"/>
</dbReference>
<reference evidence="2" key="1">
    <citation type="submission" date="2021-06" db="EMBL/GenBank/DDBJ databases">
        <authorList>
            <person name="Hodson N. C."/>
            <person name="Mongue J. A."/>
            <person name="Jaron S. K."/>
        </authorList>
    </citation>
    <scope>NUCLEOTIDE SEQUENCE</scope>
</reference>
<keyword evidence="1" id="KW-0472">Membrane</keyword>
<evidence type="ECO:0000313" key="2">
    <source>
        <dbReference type="EMBL" id="CAG7823134.1"/>
    </source>
</evidence>
<gene>
    <name evidence="2" type="ORF">AFUS01_LOCUS33369</name>
</gene>
<organism evidence="2 3">
    <name type="scientific">Allacma fusca</name>
    <dbReference type="NCBI Taxonomy" id="39272"/>
    <lineage>
        <taxon>Eukaryota</taxon>
        <taxon>Metazoa</taxon>
        <taxon>Ecdysozoa</taxon>
        <taxon>Arthropoda</taxon>
        <taxon>Hexapoda</taxon>
        <taxon>Collembola</taxon>
        <taxon>Symphypleona</taxon>
        <taxon>Sminthuridae</taxon>
        <taxon>Allacma</taxon>
    </lineage>
</organism>
<proteinExistence type="predicted"/>
<evidence type="ECO:0000313" key="3">
    <source>
        <dbReference type="Proteomes" id="UP000708208"/>
    </source>
</evidence>
<sequence length="298" mass="33907">MRTGHSCYHLMAMTLNTKDPASSYEMILHSVYCTSAFSFVLLEFASFIKAPEVVIGVFNMLSKMLSGNKLKVEHTETASFRSYSMQEIVAIMLPVLTCQFNFTTHSLIAIFCTKIHLYQFLDDVLKNPLVFTVLFTQEFLIFQGHLAAFIITSVNFLMFFESINNALNSEIHLLRSNMKQSAINLQQKFIMCRETQLLINLFNQGYSSIIYLFKMFFLFLAIGCTYFGIRCASTHLIMSIFLNSIGDGLASKYFQKRVASIRSVGIQVGGFHTMERESTPTFVDFAVRFVSSLLITSH</sequence>
<name>A0A8J2KTU1_9HEXA</name>
<accession>A0A8J2KTU1</accession>
<protein>
    <submittedName>
        <fullName evidence="2">Uncharacterized protein</fullName>
    </submittedName>
</protein>
<comment type="caution">
    <text evidence="2">The sequence shown here is derived from an EMBL/GenBank/DDBJ whole genome shotgun (WGS) entry which is preliminary data.</text>
</comment>
<keyword evidence="3" id="KW-1185">Reference proteome</keyword>